<dbReference type="PROSITE" id="PS50005">
    <property type="entry name" value="TPR"/>
    <property type="match status" value="1"/>
</dbReference>
<dbReference type="Proteomes" id="UP000515489">
    <property type="component" value="Chromosome"/>
</dbReference>
<dbReference type="SUPFAM" id="SSF48452">
    <property type="entry name" value="TPR-like"/>
    <property type="match status" value="1"/>
</dbReference>
<dbReference type="RefSeq" id="WP_185886704.1">
    <property type="nucleotide sequence ID" value="NZ_CP060202.1"/>
</dbReference>
<dbReference type="EMBL" id="CP060202">
    <property type="protein sequence ID" value="QNH60773.1"/>
    <property type="molecule type" value="Genomic_DNA"/>
</dbReference>
<dbReference type="AlphaFoldDB" id="A0A7G7W330"/>
<feature type="region of interest" description="Disordered" evidence="2">
    <location>
        <begin position="137"/>
        <end position="272"/>
    </location>
</feature>
<gene>
    <name evidence="3" type="ORF">H4317_11285</name>
</gene>
<dbReference type="InterPro" id="IPR011990">
    <property type="entry name" value="TPR-like_helical_dom_sf"/>
</dbReference>
<keyword evidence="1" id="KW-0802">TPR repeat</keyword>
<evidence type="ECO:0000256" key="1">
    <source>
        <dbReference type="PROSITE-ProRule" id="PRU00339"/>
    </source>
</evidence>
<feature type="repeat" description="TPR" evidence="1">
    <location>
        <begin position="87"/>
        <end position="120"/>
    </location>
</feature>
<feature type="compositionally biased region" description="Low complexity" evidence="2">
    <location>
        <begin position="198"/>
        <end position="209"/>
    </location>
</feature>
<organism evidence="3 4">
    <name type="scientific">Hymenobacter sediminicola</name>
    <dbReference type="NCBI Taxonomy" id="2761579"/>
    <lineage>
        <taxon>Bacteria</taxon>
        <taxon>Pseudomonadati</taxon>
        <taxon>Bacteroidota</taxon>
        <taxon>Cytophagia</taxon>
        <taxon>Cytophagales</taxon>
        <taxon>Hymenobacteraceae</taxon>
        <taxon>Hymenobacter</taxon>
    </lineage>
</organism>
<sequence length="322" mass="34786">MAILSGWGSLTRIHDRNQAVLEAERAYKKQDFAAATRLYKAAVQQYGVRDEAVLLNLGHASIQANMPAEARAAYGRLLTSRTAALRSVAQQQLAVLATRKGDYAQALSLLRQALQANPANSVARYNYEVLSDYLNRRQQNPDIPPPATDTSPPSTDGQPDNDQSQSRQPQPRAGQEQQGQLNDPSQRQDPRNAPQPRPDQQGQQDPNRPSDQAGSTANGNFQPGQGAQRNVAQGTEPGTTRGLSSQSNGSEAANSASRQDGTEAAALDDAQLQTQRARLQQMNLSSGQARQVLEALGAAEQQYIQQLPRSSSSKPDSGKPAW</sequence>
<evidence type="ECO:0000313" key="3">
    <source>
        <dbReference type="EMBL" id="QNH60773.1"/>
    </source>
</evidence>
<name>A0A7G7W330_9BACT</name>
<dbReference type="Gene3D" id="1.25.40.10">
    <property type="entry name" value="Tetratricopeptide repeat domain"/>
    <property type="match status" value="1"/>
</dbReference>
<feature type="compositionally biased region" description="Polar residues" evidence="2">
    <location>
        <begin position="210"/>
        <end position="259"/>
    </location>
</feature>
<proteinExistence type="predicted"/>
<evidence type="ECO:0000313" key="4">
    <source>
        <dbReference type="Proteomes" id="UP000515489"/>
    </source>
</evidence>
<protein>
    <submittedName>
        <fullName evidence="3">Uncharacterized protein</fullName>
    </submittedName>
</protein>
<dbReference type="InterPro" id="IPR019734">
    <property type="entry name" value="TPR_rpt"/>
</dbReference>
<evidence type="ECO:0000256" key="2">
    <source>
        <dbReference type="SAM" id="MobiDB-lite"/>
    </source>
</evidence>
<accession>A0A7G7W330</accession>
<keyword evidence="4" id="KW-1185">Reference proteome</keyword>
<reference evidence="3 4" key="1">
    <citation type="submission" date="2020-08" db="EMBL/GenBank/DDBJ databases">
        <title>Hymenobacter sp. S2-20-2 genome sequencing.</title>
        <authorList>
            <person name="Jin L."/>
        </authorList>
    </citation>
    <scope>NUCLEOTIDE SEQUENCE [LARGE SCALE GENOMIC DNA]</scope>
    <source>
        <strain evidence="3 4">S2-20-2</strain>
    </source>
</reference>
<dbReference type="KEGG" id="hsk:H4317_11285"/>
<feature type="compositionally biased region" description="Polar residues" evidence="2">
    <location>
        <begin position="157"/>
        <end position="187"/>
    </location>
</feature>